<protein>
    <submittedName>
        <fullName evidence="6">Bacillosamine/Legionaminic acid biosynthesis aminotransferase PglE</fullName>
    </submittedName>
</protein>
<dbReference type="GO" id="GO:0008483">
    <property type="term" value="F:transaminase activity"/>
    <property type="evidence" value="ECO:0007669"/>
    <property type="project" value="UniProtKB-KW"/>
</dbReference>
<dbReference type="InterPro" id="IPR015421">
    <property type="entry name" value="PyrdxlP-dep_Trfase_major"/>
</dbReference>
<dbReference type="EMBL" id="NFEZ01000004">
    <property type="protein sequence ID" value="PLT44686.1"/>
    <property type="molecule type" value="Genomic_DNA"/>
</dbReference>
<dbReference type="GO" id="GO:0000271">
    <property type="term" value="P:polysaccharide biosynthetic process"/>
    <property type="evidence" value="ECO:0007669"/>
    <property type="project" value="TreeGrafter"/>
</dbReference>
<dbReference type="Proteomes" id="UP000234789">
    <property type="component" value="Unassembled WGS sequence"/>
</dbReference>
<evidence type="ECO:0000313" key="6">
    <source>
        <dbReference type="EMBL" id="PLT44686.1"/>
    </source>
</evidence>
<name>A0A2N5N2Y3_9BACL</name>
<keyword evidence="1 4" id="KW-0663">Pyridoxal phosphate</keyword>
<dbReference type="SUPFAM" id="SSF53383">
    <property type="entry name" value="PLP-dependent transferases"/>
    <property type="match status" value="1"/>
</dbReference>
<sequence>MNVPFFNYSARFAPDKDLIKELVYRSGTTDQFILKEDVRRLEEAICAYTGAAHAVAAANGTSALVLLLRTMGAGPGVDVLTPAFSFISTASAIRLLGANPVFVDADPRTGMMDPADLERRVTPQSRIVIPTHLFSVMADMEAIRAVARERGLLVLEDSAVALGASQRGIPAGRHGDAGLYSFFPAKPLGGIGDGAVIVTDDEELARGCRMLRNHGQDGVTRFLHHRLGYNSRMDEVLAGYLLHKLGRIGQLLERRRELAARYHEAFAGLDPRLLVTVDDHESRMYYTYVVQAERRDELRAELEQAGVETQVYYPAALPLQPAFADLGARPGDYPGAERFASRSLALPLYPEMPDGDVDAVIRSVVSFLAQEPQHA</sequence>
<reference evidence="6 7" key="1">
    <citation type="submission" date="2017-05" db="EMBL/GenBank/DDBJ databases">
        <title>Functional genome analysis of Paenibacillus pasadenensis strain R16: insights on endophytic life style and antifungal activity.</title>
        <authorList>
            <person name="Passera A."/>
            <person name="Marcolungo L."/>
            <person name="Casati P."/>
            <person name="Brasca M."/>
            <person name="Quaglino F."/>
            <person name="Delledonne M."/>
        </authorList>
    </citation>
    <scope>NUCLEOTIDE SEQUENCE [LARGE SCALE GENOMIC DNA]</scope>
    <source>
        <strain evidence="6 7">R16</strain>
    </source>
</reference>
<evidence type="ECO:0000256" key="3">
    <source>
        <dbReference type="PIRSR" id="PIRSR000390-1"/>
    </source>
</evidence>
<comment type="caution">
    <text evidence="6">The sequence shown here is derived from an EMBL/GenBank/DDBJ whole genome shotgun (WGS) entry which is preliminary data.</text>
</comment>
<evidence type="ECO:0000256" key="5">
    <source>
        <dbReference type="RuleBase" id="RU004508"/>
    </source>
</evidence>
<dbReference type="CDD" id="cd00616">
    <property type="entry name" value="AHBA_syn"/>
    <property type="match status" value="1"/>
</dbReference>
<organism evidence="6 7">
    <name type="scientific">Paenibacillus pasadenensis</name>
    <dbReference type="NCBI Taxonomy" id="217090"/>
    <lineage>
        <taxon>Bacteria</taxon>
        <taxon>Bacillati</taxon>
        <taxon>Bacillota</taxon>
        <taxon>Bacilli</taxon>
        <taxon>Bacillales</taxon>
        <taxon>Paenibacillaceae</taxon>
        <taxon>Paenibacillus</taxon>
    </lineage>
</organism>
<dbReference type="Pfam" id="PF01041">
    <property type="entry name" value="DegT_DnrJ_EryC1"/>
    <property type="match status" value="1"/>
</dbReference>
<evidence type="ECO:0000313" key="7">
    <source>
        <dbReference type="Proteomes" id="UP000234789"/>
    </source>
</evidence>
<dbReference type="InterPro" id="IPR000653">
    <property type="entry name" value="DegT/StrS_aminotransferase"/>
</dbReference>
<feature type="active site" description="Proton acceptor" evidence="3">
    <location>
        <position position="186"/>
    </location>
</feature>
<accession>A0A2N5N2Y3</accession>
<dbReference type="GO" id="GO:0030170">
    <property type="term" value="F:pyridoxal phosphate binding"/>
    <property type="evidence" value="ECO:0007669"/>
    <property type="project" value="TreeGrafter"/>
</dbReference>
<evidence type="ECO:0000256" key="2">
    <source>
        <dbReference type="ARBA" id="ARBA00037999"/>
    </source>
</evidence>
<keyword evidence="6" id="KW-0032">Aminotransferase</keyword>
<dbReference type="PANTHER" id="PTHR30244">
    <property type="entry name" value="TRANSAMINASE"/>
    <property type="match status" value="1"/>
</dbReference>
<gene>
    <name evidence="6" type="ORF">B8V81_3117</name>
</gene>
<dbReference type="Gene3D" id="3.40.640.10">
    <property type="entry name" value="Type I PLP-dependent aspartate aminotransferase-like (Major domain)"/>
    <property type="match status" value="1"/>
</dbReference>
<dbReference type="AlphaFoldDB" id="A0A2N5N2Y3"/>
<keyword evidence="6" id="KW-0808">Transferase</keyword>
<proteinExistence type="inferred from homology"/>
<dbReference type="InterPro" id="IPR015422">
    <property type="entry name" value="PyrdxlP-dep_Trfase_small"/>
</dbReference>
<feature type="modified residue" description="N6-(pyridoxal phosphate)lysine" evidence="4">
    <location>
        <position position="186"/>
    </location>
</feature>
<evidence type="ECO:0000256" key="1">
    <source>
        <dbReference type="ARBA" id="ARBA00022898"/>
    </source>
</evidence>
<keyword evidence="7" id="KW-1185">Reference proteome</keyword>
<dbReference type="RefSeq" id="WP_028597886.1">
    <property type="nucleotide sequence ID" value="NZ_BIMM01000029.1"/>
</dbReference>
<dbReference type="Gene3D" id="3.90.1150.10">
    <property type="entry name" value="Aspartate Aminotransferase, domain 1"/>
    <property type="match status" value="1"/>
</dbReference>
<dbReference type="PANTHER" id="PTHR30244:SF36">
    <property type="entry name" value="3-OXO-GLUCOSE-6-PHOSPHATE:GLUTAMATE AMINOTRANSFERASE"/>
    <property type="match status" value="1"/>
</dbReference>
<comment type="similarity">
    <text evidence="2 5">Belongs to the DegT/DnrJ/EryC1 family.</text>
</comment>
<dbReference type="InterPro" id="IPR015424">
    <property type="entry name" value="PyrdxlP-dep_Trfase"/>
</dbReference>
<evidence type="ECO:0000256" key="4">
    <source>
        <dbReference type="PIRSR" id="PIRSR000390-2"/>
    </source>
</evidence>
<dbReference type="PIRSF" id="PIRSF000390">
    <property type="entry name" value="PLP_StrS"/>
    <property type="match status" value="1"/>
</dbReference>
<dbReference type="OrthoDB" id="9810913at2"/>